<keyword evidence="5" id="KW-1185">Reference proteome</keyword>
<accession>A0A2S7IQR6</accession>
<protein>
    <submittedName>
        <fullName evidence="4">Serine hydrolase</fullName>
    </submittedName>
</protein>
<dbReference type="InterPro" id="IPR001466">
    <property type="entry name" value="Beta-lactam-related"/>
</dbReference>
<sequence length="408" mass="46067">MFRLLLALLCLSIGAAFAQKKKISEAPYFPTAQQWEHRTPQEFGLDAARMQEAVAFAKANESKNPRSMEQSHYQSFGKEPYGFAIGPFAERGEPTGLIIYRGYLIANWGEPLRCDMTHSVTKSFLSSVVGLAVDQGLIRSVHDTVAPYVPPIEVYGQPLLRPADELGQPELLRPFDTPHNRTITWDHLLRQTSDWEGTLWGKPEWADRPAAQSSEWLNRKRHTPGSVYEYNDVRVNALALAATSIWRKPLPEVLKTQIMDPIGASNTWRWTGYRNAWIVLDGQPVQSVSGGGHWGGGMFINAYDMARFGLLTLHKGRWKDRQLLSENWVSQARTPTTAQPTYGYMNWFLNTEGKYLPSAPVTAFTHVGNGTNIIYVDPEHELVVVARWIDQKALDGFIKKVLEAFPKK</sequence>
<dbReference type="EMBL" id="PTRA01000001">
    <property type="protein sequence ID" value="PQA60054.1"/>
    <property type="molecule type" value="Genomic_DNA"/>
</dbReference>
<comment type="caution">
    <text evidence="4">The sequence shown here is derived from an EMBL/GenBank/DDBJ whole genome shotgun (WGS) entry which is preliminary data.</text>
</comment>
<feature type="chain" id="PRO_5015567039" evidence="2">
    <location>
        <begin position="19"/>
        <end position="408"/>
    </location>
</feature>
<dbReference type="OrthoDB" id="1185352at2"/>
<evidence type="ECO:0000256" key="2">
    <source>
        <dbReference type="SAM" id="SignalP"/>
    </source>
</evidence>
<dbReference type="Gene3D" id="3.40.710.10">
    <property type="entry name" value="DD-peptidase/beta-lactamase superfamily"/>
    <property type="match status" value="1"/>
</dbReference>
<feature type="domain" description="Beta-lactamase-related" evidence="3">
    <location>
        <begin position="119"/>
        <end position="385"/>
    </location>
</feature>
<evidence type="ECO:0000313" key="5">
    <source>
        <dbReference type="Proteomes" id="UP000239590"/>
    </source>
</evidence>
<dbReference type="RefSeq" id="WP_104712011.1">
    <property type="nucleotide sequence ID" value="NZ_PTRA01000001.1"/>
</dbReference>
<gene>
    <name evidence="4" type="ORF">C5O19_10685</name>
</gene>
<proteinExistence type="predicted"/>
<dbReference type="InterPro" id="IPR050789">
    <property type="entry name" value="Diverse_Enzym_Activities"/>
</dbReference>
<dbReference type="SUPFAM" id="SSF56601">
    <property type="entry name" value="beta-lactamase/transpeptidase-like"/>
    <property type="match status" value="1"/>
</dbReference>
<evidence type="ECO:0000313" key="4">
    <source>
        <dbReference type="EMBL" id="PQA60054.1"/>
    </source>
</evidence>
<keyword evidence="1 4" id="KW-0378">Hydrolase</keyword>
<organism evidence="4 5">
    <name type="scientific">Siphonobacter curvatus</name>
    <dbReference type="NCBI Taxonomy" id="2094562"/>
    <lineage>
        <taxon>Bacteria</taxon>
        <taxon>Pseudomonadati</taxon>
        <taxon>Bacteroidota</taxon>
        <taxon>Cytophagia</taxon>
        <taxon>Cytophagales</taxon>
        <taxon>Cytophagaceae</taxon>
        <taxon>Siphonobacter</taxon>
    </lineage>
</organism>
<dbReference type="PANTHER" id="PTHR43283">
    <property type="entry name" value="BETA-LACTAMASE-RELATED"/>
    <property type="match status" value="1"/>
</dbReference>
<dbReference type="AlphaFoldDB" id="A0A2S7IQR6"/>
<name>A0A2S7IQR6_9BACT</name>
<dbReference type="Pfam" id="PF00144">
    <property type="entry name" value="Beta-lactamase"/>
    <property type="match status" value="1"/>
</dbReference>
<reference evidence="5" key="1">
    <citation type="submission" date="2018-02" db="EMBL/GenBank/DDBJ databases">
        <title>Genome sequencing of Solimonas sp. HR-BB.</title>
        <authorList>
            <person name="Lee Y."/>
            <person name="Jeon C.O."/>
        </authorList>
    </citation>
    <scope>NUCLEOTIDE SEQUENCE [LARGE SCALE GENOMIC DNA]</scope>
    <source>
        <strain evidence="5">HR-U</strain>
    </source>
</reference>
<feature type="signal peptide" evidence="2">
    <location>
        <begin position="1"/>
        <end position="18"/>
    </location>
</feature>
<evidence type="ECO:0000259" key="3">
    <source>
        <dbReference type="Pfam" id="PF00144"/>
    </source>
</evidence>
<dbReference type="GO" id="GO:0016787">
    <property type="term" value="F:hydrolase activity"/>
    <property type="evidence" value="ECO:0007669"/>
    <property type="project" value="UniProtKB-KW"/>
</dbReference>
<dbReference type="PANTHER" id="PTHR43283:SF11">
    <property type="entry name" value="BETA-LACTAMASE-RELATED DOMAIN-CONTAINING PROTEIN"/>
    <property type="match status" value="1"/>
</dbReference>
<dbReference type="Proteomes" id="UP000239590">
    <property type="component" value="Unassembled WGS sequence"/>
</dbReference>
<keyword evidence="2" id="KW-0732">Signal</keyword>
<dbReference type="InterPro" id="IPR012338">
    <property type="entry name" value="Beta-lactam/transpept-like"/>
</dbReference>
<evidence type="ECO:0000256" key="1">
    <source>
        <dbReference type="ARBA" id="ARBA00022801"/>
    </source>
</evidence>